<feature type="compositionally biased region" description="Acidic residues" evidence="1">
    <location>
        <begin position="1018"/>
        <end position="1029"/>
    </location>
</feature>
<dbReference type="eggNOG" id="ENOG502S0KD">
    <property type="taxonomic scope" value="Eukaryota"/>
</dbReference>
<feature type="region of interest" description="Disordered" evidence="1">
    <location>
        <begin position="575"/>
        <end position="643"/>
    </location>
</feature>
<dbReference type="PhylomeDB" id="B8LXA2"/>
<dbReference type="Proteomes" id="UP000001745">
    <property type="component" value="Unassembled WGS sequence"/>
</dbReference>
<dbReference type="STRING" id="441959.B8LXA2"/>
<dbReference type="RefSeq" id="XP_002340570.1">
    <property type="nucleotide sequence ID" value="XM_002340529.1"/>
</dbReference>
<dbReference type="Pfam" id="PF12520">
    <property type="entry name" value="DUF3723"/>
    <property type="match status" value="1"/>
</dbReference>
<evidence type="ECO:0000313" key="3">
    <source>
        <dbReference type="Proteomes" id="UP000001745"/>
    </source>
</evidence>
<proteinExistence type="predicted"/>
<dbReference type="VEuPathDB" id="FungiDB:TSTA_066330"/>
<sequence length="1259" mass="142355">MEPFLFTDTELQVGTERSRKYLGTAKIDLDHISFHPDSSPTIDPKNIDRLREIFRSEGCRRYEIQNHITGVVSRESLQAALRAAHKAQDELITTTPQSIPHLQFSAGQVLCLHGQHRVRAGAEVLLGEDRWWTVDLYLNDISTELRTALIEEYANERRPNDGEIYRKIRQYQQEHNAHFQRRWWVRLSSSKARRLQQLHKNIDIQCAFDALLPISGVWDGMSIGKLSKVMALDSDKEVLNYLSHIKKFWVELVSVDAAHPNLAAMRKIDSHTVKKLESMAPGRSRVDARTVRGWVISGEVLEEFSETERSSMWERMQQFDGLIPSLHTFFRDMDYLEACADAVKRLFPLSKTHPTLWSAMSHSYARPAASGDDCLIQTIESQLSRRPSDNVNHLELAYRQVWLYAMRHYPSMSKDPESDDLLTRPASEKADETVVYEMAVLAQKLGFMSAGIKEIIDQSPDRQIAVDCLLKARKPESYQYSAADLERSVRRIVECFAAATPRELPLHSRPVMTLAVNRRARGGLPSRQAQKNDRRSLFLDHLHREVSATEKVSTWFVRRSVYFAFFGRCFSPPPDAPSERTASVANSASPRSPLFVPDDASEGGSDTRMDGTLLVTETEEVSPEAVPGITDPRRLSRDASAVAEQERLRQEAARVATEAAEQERLQREAMVAEQVRLQREAAEQERREQEERVRIEQERLQKEAEARAAAEMAEQERLRREAERVAAEAEQERLQREAQERAAAEAAEQERREQEAIAAEQVRLQGEAEERAANEAAQQERLRQIQHEAEEQTAEQERIRREAEAAEQSRLEREAEERAAEEEKGRLAVAAEQERLRQDAAERAAAEEERIAQERAVALAHLEQNDDHISTPTDAVPLERLSSTTQTDITPDLPSLITQLRETSDPLDEDDNARVGPHGIATHNSLENARQAALDSYAVDVPTDDGSPPRAITAGLEPITEEAEVSNPSPSVIIDDDRQRQLREQIAERIRANRENVANAKRKSLENEDHFTQTRSAEDEDLYEPDEEVVTAPPERLTEATVSPEGASEVMETDRAPTAIPAASASMAASFNPSFPRDTLLEFETIMANAPAWPGTQETSPGNIGPDSSATTEQAAPPASGLARLWRSRNPRRNETSDPRRQLPPLPDDLGADSMIFWVWRANKWREMERVTLEESDPLRAVRVALRYERDEPVEFVDRNMHAIAAAKCVEVALEEGTRSIFLLRKDGPLERPITRAMAMAADDIAKETALTRGRKRGR</sequence>
<dbReference type="EMBL" id="EQ962652">
    <property type="protein sequence ID" value="EED23183.1"/>
    <property type="molecule type" value="Genomic_DNA"/>
</dbReference>
<reference evidence="3" key="1">
    <citation type="journal article" date="2015" name="Genome Announc.">
        <title>Genome sequence of the AIDS-associated pathogen Penicillium marneffei (ATCC18224) and its near taxonomic relative Talaromyces stipitatus (ATCC10500).</title>
        <authorList>
            <person name="Nierman W.C."/>
            <person name="Fedorova-Abrams N.D."/>
            <person name="Andrianopoulos A."/>
        </authorList>
    </citation>
    <scope>NUCLEOTIDE SEQUENCE [LARGE SCALE GENOMIC DNA]</scope>
    <source>
        <strain evidence="3">ATCC 10500 / CBS 375.48 / QM 6759 / NRRL 1006</strain>
    </source>
</reference>
<feature type="compositionally biased region" description="Polar residues" evidence="1">
    <location>
        <begin position="580"/>
        <end position="590"/>
    </location>
</feature>
<dbReference type="GeneID" id="8105104"/>
<dbReference type="OrthoDB" id="4226893at2759"/>
<dbReference type="AlphaFoldDB" id="B8LXA2"/>
<evidence type="ECO:0000313" key="2">
    <source>
        <dbReference type="EMBL" id="EED23183.1"/>
    </source>
</evidence>
<feature type="region of interest" description="Disordered" evidence="1">
    <location>
        <begin position="1092"/>
        <end position="1147"/>
    </location>
</feature>
<feature type="region of interest" description="Disordered" evidence="1">
    <location>
        <begin position="998"/>
        <end position="1053"/>
    </location>
</feature>
<feature type="region of interest" description="Disordered" evidence="1">
    <location>
        <begin position="705"/>
        <end position="826"/>
    </location>
</feature>
<feature type="compositionally biased region" description="Polar residues" evidence="1">
    <location>
        <begin position="1096"/>
        <end position="1114"/>
    </location>
</feature>
<protein>
    <submittedName>
        <fullName evidence="2">Uncharacterized protein</fullName>
    </submittedName>
</protein>
<gene>
    <name evidence="2" type="ORF">TSTA_066330</name>
</gene>
<feature type="compositionally biased region" description="Basic and acidic residues" evidence="1">
    <location>
        <begin position="1132"/>
        <end position="1141"/>
    </location>
</feature>
<keyword evidence="3" id="KW-1185">Reference proteome</keyword>
<feature type="region of interest" description="Disordered" evidence="1">
    <location>
        <begin position="863"/>
        <end position="891"/>
    </location>
</feature>
<feature type="compositionally biased region" description="Basic and acidic residues" evidence="1">
    <location>
        <begin position="705"/>
        <end position="755"/>
    </location>
</feature>
<name>B8LXA2_TALSN</name>
<organism evidence="2 3">
    <name type="scientific">Talaromyces stipitatus (strain ATCC 10500 / CBS 375.48 / QM 6759 / NRRL 1006)</name>
    <name type="common">Penicillium stipitatum</name>
    <dbReference type="NCBI Taxonomy" id="441959"/>
    <lineage>
        <taxon>Eukaryota</taxon>
        <taxon>Fungi</taxon>
        <taxon>Dikarya</taxon>
        <taxon>Ascomycota</taxon>
        <taxon>Pezizomycotina</taxon>
        <taxon>Eurotiomycetes</taxon>
        <taxon>Eurotiomycetidae</taxon>
        <taxon>Eurotiales</taxon>
        <taxon>Trichocomaceae</taxon>
        <taxon>Talaromyces</taxon>
        <taxon>Talaromyces sect. Talaromyces</taxon>
    </lineage>
</organism>
<dbReference type="InterPro" id="IPR022198">
    <property type="entry name" value="DUF3723"/>
</dbReference>
<accession>B8LXA2</accession>
<evidence type="ECO:0000256" key="1">
    <source>
        <dbReference type="SAM" id="MobiDB-lite"/>
    </source>
</evidence>
<feature type="compositionally biased region" description="Basic and acidic residues" evidence="1">
    <location>
        <begin position="766"/>
        <end position="826"/>
    </location>
</feature>
<dbReference type="HOGENOM" id="CLU_004286_6_0_1"/>
<feature type="compositionally biased region" description="Basic and acidic residues" evidence="1">
    <location>
        <begin position="1003"/>
        <end position="1012"/>
    </location>
</feature>
<dbReference type="OMA" id="MANAPAW"/>
<dbReference type="InParanoid" id="B8LXA2"/>